<feature type="non-terminal residue" evidence="1">
    <location>
        <position position="127"/>
    </location>
</feature>
<dbReference type="EMBL" id="JPKZ01001871">
    <property type="protein sequence ID" value="KHN79748.1"/>
    <property type="molecule type" value="Genomic_DNA"/>
</dbReference>
<comment type="caution">
    <text evidence="1">The sequence shown here is derived from an EMBL/GenBank/DDBJ whole genome shotgun (WGS) entry which is preliminary data.</text>
</comment>
<reference evidence="1 2" key="1">
    <citation type="submission" date="2014-11" db="EMBL/GenBank/DDBJ databases">
        <title>Genetic blueprint of the zoonotic pathogen Toxocara canis.</title>
        <authorList>
            <person name="Zhu X.-Q."/>
            <person name="Korhonen P.K."/>
            <person name="Cai H."/>
            <person name="Young N.D."/>
            <person name="Nejsum P."/>
            <person name="von Samson-Himmelstjerna G."/>
            <person name="Boag P.R."/>
            <person name="Tan P."/>
            <person name="Li Q."/>
            <person name="Min J."/>
            <person name="Yang Y."/>
            <person name="Wang X."/>
            <person name="Fang X."/>
            <person name="Hall R.S."/>
            <person name="Hofmann A."/>
            <person name="Sternberg P.W."/>
            <person name="Jex A.R."/>
            <person name="Gasser R.B."/>
        </authorList>
    </citation>
    <scope>NUCLEOTIDE SEQUENCE [LARGE SCALE GENOMIC DNA]</scope>
    <source>
        <strain evidence="1">PN_DK_2014</strain>
    </source>
</reference>
<dbReference type="AlphaFoldDB" id="A0A0B2VE09"/>
<dbReference type="Proteomes" id="UP000031036">
    <property type="component" value="Unassembled WGS sequence"/>
</dbReference>
<accession>A0A0B2VE09</accession>
<sequence length="127" mass="14513">MQSLSWIMTDLISVICTNSFTFPFYKLCSTQPNNGKCFPVGSSELTSRAFRPFRSAKRYHTVVVRLRAFSLKKALTCFRKSSSYLTASISFDTICTFHALMQWPKNTTSAKAMFTTTLDKLRIHTMN</sequence>
<gene>
    <name evidence="1" type="ORF">Tcan_01756</name>
</gene>
<protein>
    <submittedName>
        <fullName evidence="1">Uncharacterized protein</fullName>
    </submittedName>
</protein>
<evidence type="ECO:0000313" key="1">
    <source>
        <dbReference type="EMBL" id="KHN79748.1"/>
    </source>
</evidence>
<proteinExistence type="predicted"/>
<organism evidence="1 2">
    <name type="scientific">Toxocara canis</name>
    <name type="common">Canine roundworm</name>
    <dbReference type="NCBI Taxonomy" id="6265"/>
    <lineage>
        <taxon>Eukaryota</taxon>
        <taxon>Metazoa</taxon>
        <taxon>Ecdysozoa</taxon>
        <taxon>Nematoda</taxon>
        <taxon>Chromadorea</taxon>
        <taxon>Rhabditida</taxon>
        <taxon>Spirurina</taxon>
        <taxon>Ascaridomorpha</taxon>
        <taxon>Ascaridoidea</taxon>
        <taxon>Toxocaridae</taxon>
        <taxon>Toxocara</taxon>
    </lineage>
</organism>
<name>A0A0B2VE09_TOXCA</name>
<evidence type="ECO:0000313" key="2">
    <source>
        <dbReference type="Proteomes" id="UP000031036"/>
    </source>
</evidence>
<keyword evidence="2" id="KW-1185">Reference proteome</keyword>